<protein>
    <recommendedName>
        <fullName evidence="5">Zn(2)-C6 fungal-type domain-containing protein</fullName>
    </recommendedName>
</protein>
<feature type="compositionally biased region" description="Basic and acidic residues" evidence="2">
    <location>
        <begin position="180"/>
        <end position="198"/>
    </location>
</feature>
<accession>A0ABR1TVQ9</accession>
<proteinExistence type="predicted"/>
<organism evidence="3 4">
    <name type="scientific">Apiospora phragmitis</name>
    <dbReference type="NCBI Taxonomy" id="2905665"/>
    <lineage>
        <taxon>Eukaryota</taxon>
        <taxon>Fungi</taxon>
        <taxon>Dikarya</taxon>
        <taxon>Ascomycota</taxon>
        <taxon>Pezizomycotina</taxon>
        <taxon>Sordariomycetes</taxon>
        <taxon>Xylariomycetidae</taxon>
        <taxon>Amphisphaeriales</taxon>
        <taxon>Apiosporaceae</taxon>
        <taxon>Apiospora</taxon>
    </lineage>
</organism>
<gene>
    <name evidence="3" type="ORF">PG994_012348</name>
</gene>
<dbReference type="Proteomes" id="UP001480595">
    <property type="component" value="Unassembled WGS sequence"/>
</dbReference>
<keyword evidence="1" id="KW-0539">Nucleus</keyword>
<comment type="caution">
    <text evidence="3">The sequence shown here is derived from an EMBL/GenBank/DDBJ whole genome shotgun (WGS) entry which is preliminary data.</text>
</comment>
<sequence>MSAVASSRRVLPGTAQAEQQGPKETQPQPAHGRRNPHDSMPYFACLRCESKGMKCDFTKFKIEKDLDPMCVRCVRAGAKYCIKQRLPEPGGDGRRMIYIDPRVGDDYDREEVFDMIDDFMGGPEKYTFDGTRLRARDVNGWALPAWPQADRSAQSEKPEKKGEPAVPTMEGSATAQASEEQQRQQREERRKKLSQREKAVEDWVESADQSWGQMLPSRINKSKTHITVLKTTVKTQHTQHDLKWDAQGLAPPYPEERPKIETEMTATAILRANLRNYPTRQTHLIQSLKAMRSAANEK</sequence>
<dbReference type="InterPro" id="IPR001138">
    <property type="entry name" value="Zn2Cys6_DnaBD"/>
</dbReference>
<dbReference type="GeneID" id="92096820"/>
<keyword evidence="4" id="KW-1185">Reference proteome</keyword>
<name>A0ABR1TVQ9_9PEZI</name>
<feature type="region of interest" description="Disordered" evidence="2">
    <location>
        <begin position="1"/>
        <end position="37"/>
    </location>
</feature>
<dbReference type="InterPro" id="IPR036864">
    <property type="entry name" value="Zn2-C6_fun-type_DNA-bd_sf"/>
</dbReference>
<dbReference type="CDD" id="cd00067">
    <property type="entry name" value="GAL4"/>
    <property type="match status" value="1"/>
</dbReference>
<evidence type="ECO:0000313" key="3">
    <source>
        <dbReference type="EMBL" id="KAK8050618.1"/>
    </source>
</evidence>
<dbReference type="SUPFAM" id="SSF57701">
    <property type="entry name" value="Zn2/Cys6 DNA-binding domain"/>
    <property type="match status" value="1"/>
</dbReference>
<evidence type="ECO:0008006" key="5">
    <source>
        <dbReference type="Google" id="ProtNLM"/>
    </source>
</evidence>
<feature type="compositionally biased region" description="Basic and acidic residues" evidence="2">
    <location>
        <begin position="153"/>
        <end position="163"/>
    </location>
</feature>
<dbReference type="EMBL" id="JAQQWL010000011">
    <property type="protein sequence ID" value="KAK8050618.1"/>
    <property type="molecule type" value="Genomic_DNA"/>
</dbReference>
<evidence type="ECO:0000256" key="1">
    <source>
        <dbReference type="ARBA" id="ARBA00023242"/>
    </source>
</evidence>
<evidence type="ECO:0000313" key="4">
    <source>
        <dbReference type="Proteomes" id="UP001480595"/>
    </source>
</evidence>
<evidence type="ECO:0000256" key="2">
    <source>
        <dbReference type="SAM" id="MobiDB-lite"/>
    </source>
</evidence>
<feature type="region of interest" description="Disordered" evidence="2">
    <location>
        <begin position="146"/>
        <end position="198"/>
    </location>
</feature>
<dbReference type="RefSeq" id="XP_066712867.1">
    <property type="nucleotide sequence ID" value="XM_066863757.1"/>
</dbReference>
<feature type="compositionally biased region" description="Polar residues" evidence="2">
    <location>
        <begin position="16"/>
        <end position="28"/>
    </location>
</feature>
<reference evidence="3 4" key="1">
    <citation type="submission" date="2023-01" db="EMBL/GenBank/DDBJ databases">
        <title>Analysis of 21 Apiospora genomes using comparative genomics revels a genus with tremendous synthesis potential of carbohydrate active enzymes and secondary metabolites.</title>
        <authorList>
            <person name="Sorensen T."/>
        </authorList>
    </citation>
    <scope>NUCLEOTIDE SEQUENCE [LARGE SCALE GENOMIC DNA]</scope>
    <source>
        <strain evidence="3 4">CBS 135458</strain>
    </source>
</reference>